<name>A0AAV2PPE2_MEGNR</name>
<dbReference type="AlphaFoldDB" id="A0AAV2PPE2"/>
<reference evidence="2 3" key="1">
    <citation type="submission" date="2024-05" db="EMBL/GenBank/DDBJ databases">
        <authorList>
            <person name="Wallberg A."/>
        </authorList>
    </citation>
    <scope>NUCLEOTIDE SEQUENCE [LARGE SCALE GENOMIC DNA]</scope>
</reference>
<gene>
    <name evidence="2" type="ORF">MNOR_LOCUS2678</name>
</gene>
<evidence type="ECO:0000313" key="3">
    <source>
        <dbReference type="Proteomes" id="UP001497623"/>
    </source>
</evidence>
<accession>A0AAV2PPE2</accession>
<evidence type="ECO:0000313" key="2">
    <source>
        <dbReference type="EMBL" id="CAL4062418.1"/>
    </source>
</evidence>
<keyword evidence="3" id="KW-1185">Reference proteome</keyword>
<keyword evidence="1" id="KW-0732">Signal</keyword>
<proteinExistence type="predicted"/>
<feature type="chain" id="PRO_5043483575" evidence="1">
    <location>
        <begin position="28"/>
        <end position="241"/>
    </location>
</feature>
<feature type="signal peptide" evidence="1">
    <location>
        <begin position="1"/>
        <end position="27"/>
    </location>
</feature>
<sequence>MKIRMQYKMKEFSCLLLFITVLVIGWSEEISEECIVKDKIGHYINSTYEFSWIAFLSRETVLKMYVAYNEKDEVLDHEEVHIGVNAVYRVRKRNRKLLTRELIKNISLPFGWSSFMAEVEDKVMKITRDAMPFIIEFEYPVRYLSIISKNMAACSRGKPTWKIRKNMYSTIPLKRLENIEFSIFCNKSCSPILQINEVHFYLQYTSGIKIVHRNVPPLPRGTYNFLIKKETNKLIFHSRQV</sequence>
<evidence type="ECO:0000256" key="1">
    <source>
        <dbReference type="SAM" id="SignalP"/>
    </source>
</evidence>
<feature type="non-terminal residue" evidence="2">
    <location>
        <position position="241"/>
    </location>
</feature>
<organism evidence="2 3">
    <name type="scientific">Meganyctiphanes norvegica</name>
    <name type="common">Northern krill</name>
    <name type="synonym">Thysanopoda norvegica</name>
    <dbReference type="NCBI Taxonomy" id="48144"/>
    <lineage>
        <taxon>Eukaryota</taxon>
        <taxon>Metazoa</taxon>
        <taxon>Ecdysozoa</taxon>
        <taxon>Arthropoda</taxon>
        <taxon>Crustacea</taxon>
        <taxon>Multicrustacea</taxon>
        <taxon>Malacostraca</taxon>
        <taxon>Eumalacostraca</taxon>
        <taxon>Eucarida</taxon>
        <taxon>Euphausiacea</taxon>
        <taxon>Euphausiidae</taxon>
        <taxon>Meganyctiphanes</taxon>
    </lineage>
</organism>
<dbReference type="EMBL" id="CAXKWB010000844">
    <property type="protein sequence ID" value="CAL4062418.1"/>
    <property type="molecule type" value="Genomic_DNA"/>
</dbReference>
<dbReference type="Proteomes" id="UP001497623">
    <property type="component" value="Unassembled WGS sequence"/>
</dbReference>
<comment type="caution">
    <text evidence="2">The sequence shown here is derived from an EMBL/GenBank/DDBJ whole genome shotgun (WGS) entry which is preliminary data.</text>
</comment>
<protein>
    <submittedName>
        <fullName evidence="2">Uncharacterized protein</fullName>
    </submittedName>
</protein>